<dbReference type="InterPro" id="IPR012337">
    <property type="entry name" value="RNaseH-like_sf"/>
</dbReference>
<dbReference type="Proteomes" id="UP000499080">
    <property type="component" value="Unassembled WGS sequence"/>
</dbReference>
<feature type="non-terminal residue" evidence="2">
    <location>
        <position position="1"/>
    </location>
</feature>
<protein>
    <recommendedName>
        <fullName evidence="1">RNase H type-1 domain-containing protein</fullName>
    </recommendedName>
</protein>
<dbReference type="AlphaFoldDB" id="A0A4Y2PIR2"/>
<dbReference type="GO" id="GO:0004523">
    <property type="term" value="F:RNA-DNA hybrid ribonuclease activity"/>
    <property type="evidence" value="ECO:0007669"/>
    <property type="project" value="InterPro"/>
</dbReference>
<dbReference type="Pfam" id="PF00075">
    <property type="entry name" value="RNase_H"/>
    <property type="match status" value="1"/>
</dbReference>
<gene>
    <name evidence="2" type="ORF">AVEN_78396_1</name>
</gene>
<evidence type="ECO:0000259" key="1">
    <source>
        <dbReference type="PROSITE" id="PS50879"/>
    </source>
</evidence>
<dbReference type="GO" id="GO:0003676">
    <property type="term" value="F:nucleic acid binding"/>
    <property type="evidence" value="ECO:0007669"/>
    <property type="project" value="InterPro"/>
</dbReference>
<evidence type="ECO:0000313" key="2">
    <source>
        <dbReference type="EMBL" id="GBN50823.1"/>
    </source>
</evidence>
<dbReference type="EMBL" id="BGPR01011340">
    <property type="protein sequence ID" value="GBN50823.1"/>
    <property type="molecule type" value="Genomic_DNA"/>
</dbReference>
<dbReference type="SUPFAM" id="SSF53098">
    <property type="entry name" value="Ribonuclease H-like"/>
    <property type="match status" value="1"/>
</dbReference>
<dbReference type="CDD" id="cd09276">
    <property type="entry name" value="Rnase_HI_RT_non_LTR"/>
    <property type="match status" value="1"/>
</dbReference>
<dbReference type="OrthoDB" id="6435860at2759"/>
<comment type="caution">
    <text evidence="2">The sequence shown here is derived from an EMBL/GenBank/DDBJ whole genome shotgun (WGS) entry which is preliminary data.</text>
</comment>
<sequence length="165" mass="18783">QHYQDLESKSATHVSFAVVFPEKTFSFKLHSSCSVFTAEIIAVLFALEEISDRSQRYFIIYTDSLSVLQSLSSFYPHPHNHPLVLNVLDLFNKLTLRGFNIMLCWVTSHVGIVGNEQADRTAKSAVPPMDMTIPVVDLKKLLYSKWQEQWDLETSNKLHAVNPSV</sequence>
<feature type="domain" description="RNase H type-1" evidence="1">
    <location>
        <begin position="1"/>
        <end position="127"/>
    </location>
</feature>
<name>A0A4Y2PIR2_ARAVE</name>
<dbReference type="InterPro" id="IPR036397">
    <property type="entry name" value="RNaseH_sf"/>
</dbReference>
<organism evidence="2 3">
    <name type="scientific">Araneus ventricosus</name>
    <name type="common">Orbweaver spider</name>
    <name type="synonym">Epeira ventricosa</name>
    <dbReference type="NCBI Taxonomy" id="182803"/>
    <lineage>
        <taxon>Eukaryota</taxon>
        <taxon>Metazoa</taxon>
        <taxon>Ecdysozoa</taxon>
        <taxon>Arthropoda</taxon>
        <taxon>Chelicerata</taxon>
        <taxon>Arachnida</taxon>
        <taxon>Araneae</taxon>
        <taxon>Araneomorphae</taxon>
        <taxon>Entelegynae</taxon>
        <taxon>Araneoidea</taxon>
        <taxon>Araneidae</taxon>
        <taxon>Araneus</taxon>
    </lineage>
</organism>
<proteinExistence type="predicted"/>
<evidence type="ECO:0000313" key="3">
    <source>
        <dbReference type="Proteomes" id="UP000499080"/>
    </source>
</evidence>
<reference evidence="2 3" key="1">
    <citation type="journal article" date="2019" name="Sci. Rep.">
        <title>Orb-weaving spider Araneus ventricosus genome elucidates the spidroin gene catalogue.</title>
        <authorList>
            <person name="Kono N."/>
            <person name="Nakamura H."/>
            <person name="Ohtoshi R."/>
            <person name="Moran D.A.P."/>
            <person name="Shinohara A."/>
            <person name="Yoshida Y."/>
            <person name="Fujiwara M."/>
            <person name="Mori M."/>
            <person name="Tomita M."/>
            <person name="Arakawa K."/>
        </authorList>
    </citation>
    <scope>NUCLEOTIDE SEQUENCE [LARGE SCALE GENOMIC DNA]</scope>
</reference>
<dbReference type="PROSITE" id="PS50879">
    <property type="entry name" value="RNASE_H_1"/>
    <property type="match status" value="1"/>
</dbReference>
<dbReference type="Gene3D" id="3.30.420.10">
    <property type="entry name" value="Ribonuclease H-like superfamily/Ribonuclease H"/>
    <property type="match status" value="1"/>
</dbReference>
<accession>A0A4Y2PIR2</accession>
<dbReference type="InterPro" id="IPR002156">
    <property type="entry name" value="RNaseH_domain"/>
</dbReference>
<keyword evidence="3" id="KW-1185">Reference proteome</keyword>